<keyword evidence="3" id="KW-0547">Nucleotide-binding</keyword>
<keyword evidence="4" id="KW-0418">Kinase</keyword>
<feature type="region of interest" description="Disordered" evidence="6">
    <location>
        <begin position="78"/>
        <end position="133"/>
    </location>
</feature>
<keyword evidence="1" id="KW-0723">Serine/threonine-protein kinase</keyword>
<dbReference type="EMBL" id="BQKI01000199">
    <property type="protein sequence ID" value="GJN40828.1"/>
    <property type="molecule type" value="Genomic_DNA"/>
</dbReference>
<name>A0AAV5FYR5_ELECO</name>
<keyword evidence="9" id="KW-1185">Reference proteome</keyword>
<keyword evidence="5" id="KW-0067">ATP-binding</keyword>
<dbReference type="Gene3D" id="3.30.200.20">
    <property type="entry name" value="Phosphorylase Kinase, domain 1"/>
    <property type="match status" value="1"/>
</dbReference>
<sequence>MIGGGQTVKTLAPKVLRDRPNEVASALIRLGRPLNAMHFRAQEHHGARLHLLLGDPRHLLRGWSEQLLLKHRLHRGGSRRAIGGGTGVTPPLLLGPPPQGRRAGPLETRRRGNQTPLGKRGGPETRSNENWTSSGSSIARCFAATTPDKTAQGIPLFEFSELAKATENFSCENKIGEGGFGYVYKAWNVVFTERSIRKLIHSSLFGQSYSGQIRRCAHVALLCVQDDPAARPSMSDVVVMPSHRGAGLPTPDRPGADQCHKVVSPHWRPLSPLRPCMPPMLAAACPVHAIIAGGHLLPPTLMHATAACTLCVVDPWLRIVRLIPYIVRLVPMLPAASPSTTTALS</sequence>
<dbReference type="PANTHER" id="PTHR27002:SF1040">
    <property type="entry name" value="OS07G0538400 PROTEIN"/>
    <property type="match status" value="1"/>
</dbReference>
<dbReference type="PANTHER" id="PTHR27002">
    <property type="entry name" value="RECEPTOR-LIKE SERINE/THREONINE-PROTEIN KINASE SD1-8"/>
    <property type="match status" value="1"/>
</dbReference>
<dbReference type="GO" id="GO:0004674">
    <property type="term" value="F:protein serine/threonine kinase activity"/>
    <property type="evidence" value="ECO:0007669"/>
    <property type="project" value="UniProtKB-KW"/>
</dbReference>
<proteinExistence type="predicted"/>
<protein>
    <submittedName>
        <fullName evidence="7">Uncharacterized protein</fullName>
    </submittedName>
</protein>
<dbReference type="InterPro" id="IPR011009">
    <property type="entry name" value="Kinase-like_dom_sf"/>
</dbReference>
<gene>
    <name evidence="7" type="primary">gn00134</name>
    <name evidence="8" type="synonym">gn00239</name>
    <name evidence="7" type="ORF">PR202_gn00134</name>
    <name evidence="8" type="ORF">PR202_gn00239</name>
</gene>
<reference evidence="7" key="1">
    <citation type="journal article" date="2018" name="DNA Res.">
        <title>Multiple hybrid de novo genome assembly of finger millet, an orphan allotetraploid crop.</title>
        <authorList>
            <person name="Hatakeyama M."/>
            <person name="Aluri S."/>
            <person name="Balachadran M.T."/>
            <person name="Sivarajan S.R."/>
            <person name="Patrignani A."/>
            <person name="Gruter S."/>
            <person name="Poveda L."/>
            <person name="Shimizu-Inatsugi R."/>
            <person name="Baeten J."/>
            <person name="Francoijs K.J."/>
            <person name="Nataraja K.N."/>
            <person name="Reddy Y.A.N."/>
            <person name="Phadnis S."/>
            <person name="Ravikumar R.L."/>
            <person name="Schlapbach R."/>
            <person name="Sreeman S.M."/>
            <person name="Shimizu K.K."/>
        </authorList>
    </citation>
    <scope>NUCLEOTIDE SEQUENCE</scope>
</reference>
<keyword evidence="2" id="KW-0808">Transferase</keyword>
<evidence type="ECO:0000256" key="2">
    <source>
        <dbReference type="ARBA" id="ARBA00022679"/>
    </source>
</evidence>
<dbReference type="SUPFAM" id="SSF56112">
    <property type="entry name" value="Protein kinase-like (PK-like)"/>
    <property type="match status" value="1"/>
</dbReference>
<dbReference type="EMBL" id="BQKI01000199">
    <property type="protein sequence ID" value="GJN40926.1"/>
    <property type="molecule type" value="Genomic_DNA"/>
</dbReference>
<evidence type="ECO:0000313" key="7">
    <source>
        <dbReference type="EMBL" id="GJN40828.1"/>
    </source>
</evidence>
<evidence type="ECO:0000313" key="8">
    <source>
        <dbReference type="EMBL" id="GJN40926.1"/>
    </source>
</evidence>
<evidence type="ECO:0000313" key="9">
    <source>
        <dbReference type="Proteomes" id="UP001054889"/>
    </source>
</evidence>
<evidence type="ECO:0000256" key="1">
    <source>
        <dbReference type="ARBA" id="ARBA00022527"/>
    </source>
</evidence>
<dbReference type="GO" id="GO:0005886">
    <property type="term" value="C:plasma membrane"/>
    <property type="evidence" value="ECO:0007669"/>
    <property type="project" value="TreeGrafter"/>
</dbReference>
<comment type="caution">
    <text evidence="7">The sequence shown here is derived from an EMBL/GenBank/DDBJ whole genome shotgun (WGS) entry which is preliminary data.</text>
</comment>
<dbReference type="Proteomes" id="UP001054889">
    <property type="component" value="Unassembled WGS sequence"/>
</dbReference>
<dbReference type="GO" id="GO:0005524">
    <property type="term" value="F:ATP binding"/>
    <property type="evidence" value="ECO:0007669"/>
    <property type="project" value="UniProtKB-KW"/>
</dbReference>
<reference evidence="7" key="2">
    <citation type="submission" date="2021-12" db="EMBL/GenBank/DDBJ databases">
        <title>Resequencing data analysis of finger millet.</title>
        <authorList>
            <person name="Hatakeyama M."/>
            <person name="Aluri S."/>
            <person name="Balachadran M.T."/>
            <person name="Sivarajan S.R."/>
            <person name="Poveda L."/>
            <person name="Shimizu-Inatsugi R."/>
            <person name="Schlapbach R."/>
            <person name="Sreeman S.M."/>
            <person name="Shimizu K.K."/>
        </authorList>
    </citation>
    <scope>NUCLEOTIDE SEQUENCE</scope>
</reference>
<evidence type="ECO:0000256" key="3">
    <source>
        <dbReference type="ARBA" id="ARBA00022741"/>
    </source>
</evidence>
<dbReference type="AlphaFoldDB" id="A0AAV5FYR5"/>
<evidence type="ECO:0000256" key="6">
    <source>
        <dbReference type="SAM" id="MobiDB-lite"/>
    </source>
</evidence>
<evidence type="ECO:0000256" key="5">
    <source>
        <dbReference type="ARBA" id="ARBA00022840"/>
    </source>
</evidence>
<accession>A0AAV5FYR5</accession>
<organism evidence="7 9">
    <name type="scientific">Eleusine coracana subsp. coracana</name>
    <dbReference type="NCBI Taxonomy" id="191504"/>
    <lineage>
        <taxon>Eukaryota</taxon>
        <taxon>Viridiplantae</taxon>
        <taxon>Streptophyta</taxon>
        <taxon>Embryophyta</taxon>
        <taxon>Tracheophyta</taxon>
        <taxon>Spermatophyta</taxon>
        <taxon>Magnoliopsida</taxon>
        <taxon>Liliopsida</taxon>
        <taxon>Poales</taxon>
        <taxon>Poaceae</taxon>
        <taxon>PACMAD clade</taxon>
        <taxon>Chloridoideae</taxon>
        <taxon>Cynodonteae</taxon>
        <taxon>Eleusininae</taxon>
        <taxon>Eleusine</taxon>
    </lineage>
</organism>
<evidence type="ECO:0000256" key="4">
    <source>
        <dbReference type="ARBA" id="ARBA00022777"/>
    </source>
</evidence>